<dbReference type="Pfam" id="PF13480">
    <property type="entry name" value="Acetyltransf_6"/>
    <property type="match status" value="1"/>
</dbReference>
<reference evidence="2 3" key="1">
    <citation type="submission" date="2020-08" db="EMBL/GenBank/DDBJ databases">
        <title>Genomic Encyclopedia of Type Strains, Phase IV (KMG-IV): sequencing the most valuable type-strain genomes for metagenomic binning, comparative biology and taxonomic classification.</title>
        <authorList>
            <person name="Goeker M."/>
        </authorList>
    </citation>
    <scope>NUCLEOTIDE SEQUENCE [LARGE SCALE GENOMIC DNA]</scope>
    <source>
        <strain evidence="2 3">DSM 17976</strain>
    </source>
</reference>
<name>A0A7W6ERL4_9BACT</name>
<organism evidence="2 3">
    <name type="scientific">Runella defluvii</name>
    <dbReference type="NCBI Taxonomy" id="370973"/>
    <lineage>
        <taxon>Bacteria</taxon>
        <taxon>Pseudomonadati</taxon>
        <taxon>Bacteroidota</taxon>
        <taxon>Cytophagia</taxon>
        <taxon>Cytophagales</taxon>
        <taxon>Spirosomataceae</taxon>
        <taxon>Runella</taxon>
    </lineage>
</organism>
<accession>A0A7W6ERL4</accession>
<dbReference type="InterPro" id="IPR038740">
    <property type="entry name" value="BioF2-like_GNAT_dom"/>
</dbReference>
<keyword evidence="3" id="KW-1185">Reference proteome</keyword>
<evidence type="ECO:0000259" key="1">
    <source>
        <dbReference type="Pfam" id="PF13480"/>
    </source>
</evidence>
<protein>
    <recommendedName>
        <fullName evidence="1">BioF2-like acetyltransferase domain-containing protein</fullName>
    </recommendedName>
</protein>
<dbReference type="SUPFAM" id="SSF55729">
    <property type="entry name" value="Acyl-CoA N-acyltransferases (Nat)"/>
    <property type="match status" value="1"/>
</dbReference>
<dbReference type="Gene3D" id="3.40.630.30">
    <property type="match status" value="1"/>
</dbReference>
<dbReference type="RefSeq" id="WP_183975880.1">
    <property type="nucleotide sequence ID" value="NZ_JACIBY010000007.1"/>
</dbReference>
<proteinExistence type="predicted"/>
<evidence type="ECO:0000313" key="2">
    <source>
        <dbReference type="EMBL" id="MBB3839521.1"/>
    </source>
</evidence>
<comment type="caution">
    <text evidence="2">The sequence shown here is derived from an EMBL/GenBank/DDBJ whole genome shotgun (WGS) entry which is preliminary data.</text>
</comment>
<dbReference type="Proteomes" id="UP000541352">
    <property type="component" value="Unassembled WGS sequence"/>
</dbReference>
<dbReference type="InterPro" id="IPR016181">
    <property type="entry name" value="Acyl_CoA_acyltransferase"/>
</dbReference>
<feature type="domain" description="BioF2-like acetyltransferase" evidence="1">
    <location>
        <begin position="154"/>
        <end position="265"/>
    </location>
</feature>
<gene>
    <name evidence="2" type="ORF">FHS57_003530</name>
</gene>
<evidence type="ECO:0000313" key="3">
    <source>
        <dbReference type="Proteomes" id="UP000541352"/>
    </source>
</evidence>
<dbReference type="AlphaFoldDB" id="A0A7W6ERL4"/>
<sequence>MGNLHLLPHTDFSLSRWDAFIAASPQRVVYAYSWYLEVVSPQWQALVWEEEGIWKAIMPLPVQQKWGLNVVQQPFYCQFLGIFTAPSVELASVQAAFLEALSTHFRYVSSYSGRFLGEQFPPQFELRHCYTHLFPLDAPYPTLRQRYSPDRRMNLQRALRFGWEITESQDLDPLIQLFQENHAANIQGGVAETAYELLRKVVEVLRYQNAARLIYALKDGKIEAGALFAIHDQRIIYLFNAASPVGRKGNARTLLIDQLFQTYANSVYIFDFESPEKASIASFYASFGAQPERYSVLHYNNLPFPLKQLQAYRRKKASPQV</sequence>
<dbReference type="EMBL" id="JACIBY010000007">
    <property type="protein sequence ID" value="MBB3839521.1"/>
    <property type="molecule type" value="Genomic_DNA"/>
</dbReference>